<dbReference type="InterPro" id="IPR036638">
    <property type="entry name" value="HLH_DNA-bd_sf"/>
</dbReference>
<feature type="compositionally biased region" description="Polar residues" evidence="5">
    <location>
        <begin position="485"/>
        <end position="496"/>
    </location>
</feature>
<feature type="region of interest" description="Disordered" evidence="5">
    <location>
        <begin position="458"/>
        <end position="496"/>
    </location>
</feature>
<dbReference type="InterPro" id="IPR045084">
    <property type="entry name" value="AIB/MYC-like"/>
</dbReference>
<evidence type="ECO:0000256" key="3">
    <source>
        <dbReference type="ARBA" id="ARBA00023242"/>
    </source>
</evidence>
<dbReference type="GO" id="GO:0003700">
    <property type="term" value="F:DNA-binding transcription factor activity"/>
    <property type="evidence" value="ECO:0007669"/>
    <property type="project" value="InterPro"/>
</dbReference>
<dbReference type="PROSITE" id="PS50888">
    <property type="entry name" value="BHLH"/>
    <property type="match status" value="1"/>
</dbReference>
<feature type="compositionally biased region" description="Basic and acidic residues" evidence="5">
    <location>
        <begin position="665"/>
        <end position="676"/>
    </location>
</feature>
<keyword evidence="3" id="KW-0539">Nucleus</keyword>
<dbReference type="EMBL" id="CM035410">
    <property type="protein sequence ID" value="KAH7436550.1"/>
    <property type="molecule type" value="Genomic_DNA"/>
</dbReference>
<keyword evidence="1" id="KW-0805">Transcription regulation</keyword>
<evidence type="ECO:0000313" key="8">
    <source>
        <dbReference type="Proteomes" id="UP000825935"/>
    </source>
</evidence>
<protein>
    <recommendedName>
        <fullName evidence="6">BHLH domain-containing protein</fullName>
    </recommendedName>
</protein>
<feature type="domain" description="BHLH" evidence="6">
    <location>
        <begin position="668"/>
        <end position="717"/>
    </location>
</feature>
<proteinExistence type="predicted"/>
<feature type="compositionally biased region" description="Basic and acidic residues" evidence="5">
    <location>
        <begin position="471"/>
        <end position="483"/>
    </location>
</feature>
<dbReference type="PANTHER" id="PTHR11514:SF43">
    <property type="entry name" value="TRANSCRIPTION FACTOR MYC2"/>
    <property type="match status" value="1"/>
</dbReference>
<evidence type="ECO:0000256" key="2">
    <source>
        <dbReference type="ARBA" id="ARBA00023163"/>
    </source>
</evidence>
<dbReference type="EMBL" id="CM035410">
    <property type="protein sequence ID" value="KAH7436549.1"/>
    <property type="molecule type" value="Genomic_DNA"/>
</dbReference>
<reference evidence="7" key="1">
    <citation type="submission" date="2021-08" db="EMBL/GenBank/DDBJ databases">
        <title>WGS assembly of Ceratopteris richardii.</title>
        <authorList>
            <person name="Marchant D.B."/>
            <person name="Chen G."/>
            <person name="Jenkins J."/>
            <person name="Shu S."/>
            <person name="Leebens-Mack J."/>
            <person name="Grimwood J."/>
            <person name="Schmutz J."/>
            <person name="Soltis P."/>
            <person name="Soltis D."/>
            <person name="Chen Z.-H."/>
        </authorList>
    </citation>
    <scope>NUCLEOTIDE SEQUENCE</scope>
    <source>
        <strain evidence="7">Whitten #5841</strain>
        <tissue evidence="7">Leaf</tissue>
    </source>
</reference>
<dbReference type="Gene3D" id="4.10.280.10">
    <property type="entry name" value="Helix-loop-helix DNA-binding domain"/>
    <property type="match status" value="1"/>
</dbReference>
<dbReference type="OrthoDB" id="1926382at2759"/>
<dbReference type="GO" id="GO:0005634">
    <property type="term" value="C:nucleus"/>
    <property type="evidence" value="ECO:0007669"/>
    <property type="project" value="TreeGrafter"/>
</dbReference>
<dbReference type="Pfam" id="PF00010">
    <property type="entry name" value="HLH"/>
    <property type="match status" value="1"/>
</dbReference>
<evidence type="ECO:0000313" key="7">
    <source>
        <dbReference type="EMBL" id="KAH7436549.1"/>
    </source>
</evidence>
<keyword evidence="4" id="KW-0175">Coiled coil</keyword>
<sequence>MPQPRPELQWCDEDAAIIEAFMSFPTNEDALWNDSDHLCFVTGRQTSTVCPQVQGNTLQKRLQCLVESSSEKWAYAISWQLTECNDGQRLLEWGDGAFNQKQERRFPKYAANNQARRRRVLRELQAMVIQKDSDCASNVENFETDVTDTEWFYIVSMKCSFQVGEGTPGRAFSTARYFWITGPDEVKSHDCRRAELAQSLGICTIVCIPNASGVLELGSTSIINESTRLLKIIRHAFGLPVSEMQLEFSPSSSARLGSITSFDEVTVVSEPRQSYIDSPATEMSNRSLLQSAPGKQRVGDVGNGMHRNSWKTTLAQSEPTESIVLMNDRPLSWQSQAKNVGLLLSNHSQIKLWQGDRQLYANENSNKQSGKEILEEDEAIGIESLNRVTLQPLSNFTRMISGSNMDFAQFNMPSPSQMYFSECLKANFSDTTPTAPTADADKPIGLRMQNRLHDIALPVSTHPPSGMQDIRASDSRSYNREGNEIPSQRTQDVNGPQTETYINAGRNMVTSNCTSTISIEVSKDSALNPSQNMDMLQETTDSLILRAPSYNELGIKPWGLDCQVYALKPAKNPYSLQCLKEREQDVNANGFPEALIKGNDKSHEQKSLEKGQLQRAQSTGLQFTGVVQSSVESEHSDVDASLKEEGTNHSVEEKKPRKRGRKPANGREEPLNHVEAERQRRQNLNKRFYALRAVVPTVSKMDKASLLADATAYIKELRAKVHSLEIEEKSLLERLDRNVTSNKACPPDKISISVQFVLGREALIQVESSRCSYSAAKLMLVLQELHLQVQHATVAAVKDMLFQRVIVVTKGPSFSSAEQLRDTLFLHAAKYNCF</sequence>
<feature type="region of interest" description="Disordered" evidence="5">
    <location>
        <begin position="593"/>
        <end position="676"/>
    </location>
</feature>
<dbReference type="AlphaFoldDB" id="A0A8T2UWU1"/>
<dbReference type="GO" id="GO:0000976">
    <property type="term" value="F:transcription cis-regulatory region binding"/>
    <property type="evidence" value="ECO:0007669"/>
    <property type="project" value="TreeGrafter"/>
</dbReference>
<dbReference type="Proteomes" id="UP000825935">
    <property type="component" value="Chromosome 5"/>
</dbReference>
<evidence type="ECO:0000259" key="6">
    <source>
        <dbReference type="PROSITE" id="PS50888"/>
    </source>
</evidence>
<dbReference type="SUPFAM" id="SSF47459">
    <property type="entry name" value="HLH, helix-loop-helix DNA-binding domain"/>
    <property type="match status" value="1"/>
</dbReference>
<dbReference type="Pfam" id="PF14215">
    <property type="entry name" value="bHLH-MYC_N"/>
    <property type="match status" value="1"/>
</dbReference>
<comment type="caution">
    <text evidence="7">The sequence shown here is derived from an EMBL/GenBank/DDBJ whole genome shotgun (WGS) entry which is preliminary data.</text>
</comment>
<dbReference type="PANTHER" id="PTHR11514">
    <property type="entry name" value="MYC"/>
    <property type="match status" value="1"/>
</dbReference>
<feature type="coiled-coil region" evidence="4">
    <location>
        <begin position="707"/>
        <end position="734"/>
    </location>
</feature>
<evidence type="ECO:0000256" key="4">
    <source>
        <dbReference type="SAM" id="Coils"/>
    </source>
</evidence>
<dbReference type="GO" id="GO:0046983">
    <property type="term" value="F:protein dimerization activity"/>
    <property type="evidence" value="ECO:0007669"/>
    <property type="project" value="InterPro"/>
</dbReference>
<keyword evidence="2" id="KW-0804">Transcription</keyword>
<feature type="compositionally biased region" description="Polar residues" evidence="5">
    <location>
        <begin position="614"/>
        <end position="631"/>
    </location>
</feature>
<gene>
    <name evidence="7" type="ORF">KP509_05G025500</name>
</gene>
<dbReference type="SMART" id="SM00353">
    <property type="entry name" value="HLH"/>
    <property type="match status" value="1"/>
</dbReference>
<evidence type="ECO:0000256" key="5">
    <source>
        <dbReference type="SAM" id="MobiDB-lite"/>
    </source>
</evidence>
<accession>A0A8T2UWU1</accession>
<feature type="compositionally biased region" description="Basic and acidic residues" evidence="5">
    <location>
        <begin position="598"/>
        <end position="609"/>
    </location>
</feature>
<evidence type="ECO:0000256" key="1">
    <source>
        <dbReference type="ARBA" id="ARBA00023015"/>
    </source>
</evidence>
<keyword evidence="8" id="KW-1185">Reference proteome</keyword>
<organism evidence="7 8">
    <name type="scientific">Ceratopteris richardii</name>
    <name type="common">Triangle waterfern</name>
    <dbReference type="NCBI Taxonomy" id="49495"/>
    <lineage>
        <taxon>Eukaryota</taxon>
        <taxon>Viridiplantae</taxon>
        <taxon>Streptophyta</taxon>
        <taxon>Embryophyta</taxon>
        <taxon>Tracheophyta</taxon>
        <taxon>Polypodiopsida</taxon>
        <taxon>Polypodiidae</taxon>
        <taxon>Polypodiales</taxon>
        <taxon>Pteridineae</taxon>
        <taxon>Pteridaceae</taxon>
        <taxon>Parkerioideae</taxon>
        <taxon>Ceratopteris</taxon>
    </lineage>
</organism>
<dbReference type="InterPro" id="IPR025610">
    <property type="entry name" value="MYC/MYB_N"/>
</dbReference>
<feature type="compositionally biased region" description="Basic and acidic residues" evidence="5">
    <location>
        <begin position="632"/>
        <end position="655"/>
    </location>
</feature>
<dbReference type="InterPro" id="IPR011598">
    <property type="entry name" value="bHLH_dom"/>
</dbReference>
<name>A0A8T2UWU1_CERRI</name>